<dbReference type="EMBL" id="JAODUP010001267">
    <property type="protein sequence ID" value="KAK2140721.1"/>
    <property type="molecule type" value="Genomic_DNA"/>
</dbReference>
<keyword evidence="3 10" id="KW-0812">Transmembrane</keyword>
<feature type="transmembrane region" description="Helical" evidence="11">
    <location>
        <begin position="191"/>
        <end position="213"/>
    </location>
</feature>
<keyword evidence="2" id="KW-1003">Cell membrane</keyword>
<name>A0AAD9IUA6_9ANNE</name>
<dbReference type="PROSITE" id="PS00237">
    <property type="entry name" value="G_PROTEIN_RECEP_F1_1"/>
    <property type="match status" value="1"/>
</dbReference>
<protein>
    <recommendedName>
        <fullName evidence="12">G-protein coupled receptors family 1 profile domain-containing protein</fullName>
    </recommendedName>
</protein>
<dbReference type="PANTHER" id="PTHR24246">
    <property type="entry name" value="OLFACTORY RECEPTOR AND ADENOSINE RECEPTOR"/>
    <property type="match status" value="1"/>
</dbReference>
<evidence type="ECO:0000256" key="11">
    <source>
        <dbReference type="SAM" id="Phobius"/>
    </source>
</evidence>
<gene>
    <name evidence="13" type="ORF">LSH36_1268g00019</name>
</gene>
<dbReference type="CDD" id="cd00637">
    <property type="entry name" value="7tm_classA_rhodopsin-like"/>
    <property type="match status" value="1"/>
</dbReference>
<keyword evidence="6 11" id="KW-0472">Membrane</keyword>
<evidence type="ECO:0000313" key="13">
    <source>
        <dbReference type="EMBL" id="KAK2140721.1"/>
    </source>
</evidence>
<feature type="transmembrane region" description="Helical" evidence="11">
    <location>
        <begin position="324"/>
        <end position="342"/>
    </location>
</feature>
<feature type="transmembrane region" description="Helical" evidence="11">
    <location>
        <begin position="76"/>
        <end position="97"/>
    </location>
</feature>
<proteinExistence type="inferred from homology"/>
<evidence type="ECO:0000256" key="9">
    <source>
        <dbReference type="ARBA" id="ARBA00023224"/>
    </source>
</evidence>
<evidence type="ECO:0000256" key="6">
    <source>
        <dbReference type="ARBA" id="ARBA00023136"/>
    </source>
</evidence>
<comment type="subcellular location">
    <subcellularLocation>
        <location evidence="1">Cell membrane</location>
        <topology evidence="1">Multi-pass membrane protein</topology>
    </subcellularLocation>
</comment>
<dbReference type="Pfam" id="PF00001">
    <property type="entry name" value="7tm_1"/>
    <property type="match status" value="1"/>
</dbReference>
<dbReference type="AlphaFoldDB" id="A0AAD9IUA6"/>
<feature type="transmembrane region" description="Helical" evidence="11">
    <location>
        <begin position="109"/>
        <end position="132"/>
    </location>
</feature>
<dbReference type="PRINTS" id="PR00237">
    <property type="entry name" value="GPCRRHODOPSN"/>
</dbReference>
<dbReference type="Proteomes" id="UP001208570">
    <property type="component" value="Unassembled WGS sequence"/>
</dbReference>
<evidence type="ECO:0000256" key="7">
    <source>
        <dbReference type="ARBA" id="ARBA00023170"/>
    </source>
</evidence>
<dbReference type="SUPFAM" id="SSF81321">
    <property type="entry name" value="Family A G protein-coupled receptor-like"/>
    <property type="match status" value="1"/>
</dbReference>
<dbReference type="Gene3D" id="1.20.1070.10">
    <property type="entry name" value="Rhodopsin 7-helix transmembrane proteins"/>
    <property type="match status" value="1"/>
</dbReference>
<dbReference type="InterPro" id="IPR017452">
    <property type="entry name" value="GPCR_Rhodpsn_7TM"/>
</dbReference>
<evidence type="ECO:0000256" key="8">
    <source>
        <dbReference type="ARBA" id="ARBA00023180"/>
    </source>
</evidence>
<reference evidence="13" key="1">
    <citation type="journal article" date="2023" name="Mol. Biol. Evol.">
        <title>Third-Generation Sequencing Reveals the Adaptive Role of the Epigenome in Three Deep-Sea Polychaetes.</title>
        <authorList>
            <person name="Perez M."/>
            <person name="Aroh O."/>
            <person name="Sun Y."/>
            <person name="Lan Y."/>
            <person name="Juniper S.K."/>
            <person name="Young C.R."/>
            <person name="Angers B."/>
            <person name="Qian P.Y."/>
        </authorList>
    </citation>
    <scope>NUCLEOTIDE SEQUENCE</scope>
    <source>
        <strain evidence="13">P08H-3</strain>
    </source>
</reference>
<sequence>MNGKNCVPINLATRKYTFKKCQHMISVLPKTHGLLDISWPRLVKEPNLSIMIGINTTTESALNRVMSNKVYFYGRYIVYFSEAIIMVVANVFTLIAVKKSKKLRDVPTNTFIMSLACADGMIGVLLPDNILTLLTYNQNVWMTSTCLFRGPYYAMFSISLATLLAIAVDRYVAIVYPLIYRMRMTTRIARITCISIWLMQLTLWVSLACYYGSQISVGEGRPGAAHDLFPGMSFIFLIQVEILLPLIGNLILYMVMYIKLRKKSSISVLSTTNINISSQNQPSAKAKAFTKMMTLVLGYLIIAWLPYYIVVPLHKVYDPSTPTWYVYTFDAVAILLYSNSFMNPVIYSWQNRDFKEAYAKILKRNRHLGSVADITISNRTRFVASSNI</sequence>
<comment type="similarity">
    <text evidence="10">Belongs to the G-protein coupled receptor 1 family.</text>
</comment>
<comment type="caution">
    <text evidence="13">The sequence shown here is derived from an EMBL/GenBank/DDBJ whole genome shotgun (WGS) entry which is preliminary data.</text>
</comment>
<evidence type="ECO:0000256" key="1">
    <source>
        <dbReference type="ARBA" id="ARBA00004651"/>
    </source>
</evidence>
<evidence type="ECO:0000313" key="14">
    <source>
        <dbReference type="Proteomes" id="UP001208570"/>
    </source>
</evidence>
<feature type="domain" description="G-protein coupled receptors family 1 profile" evidence="12">
    <location>
        <begin position="89"/>
        <end position="347"/>
    </location>
</feature>
<dbReference type="InterPro" id="IPR000276">
    <property type="entry name" value="GPCR_Rhodpsn"/>
</dbReference>
<keyword evidence="8" id="KW-0325">Glycoprotein</keyword>
<feature type="transmembrane region" description="Helical" evidence="11">
    <location>
        <begin position="152"/>
        <end position="179"/>
    </location>
</feature>
<dbReference type="PANTHER" id="PTHR24246:SF27">
    <property type="entry name" value="ADENOSINE RECEPTOR, ISOFORM A"/>
    <property type="match status" value="1"/>
</dbReference>
<evidence type="ECO:0000259" key="12">
    <source>
        <dbReference type="PROSITE" id="PS50262"/>
    </source>
</evidence>
<evidence type="ECO:0000256" key="3">
    <source>
        <dbReference type="ARBA" id="ARBA00022692"/>
    </source>
</evidence>
<evidence type="ECO:0000256" key="5">
    <source>
        <dbReference type="ARBA" id="ARBA00023040"/>
    </source>
</evidence>
<feature type="transmembrane region" description="Helical" evidence="11">
    <location>
        <begin position="233"/>
        <end position="255"/>
    </location>
</feature>
<evidence type="ECO:0000256" key="4">
    <source>
        <dbReference type="ARBA" id="ARBA00022989"/>
    </source>
</evidence>
<keyword evidence="9 10" id="KW-0807">Transducer</keyword>
<keyword evidence="4 11" id="KW-1133">Transmembrane helix</keyword>
<organism evidence="13 14">
    <name type="scientific">Paralvinella palmiformis</name>
    <dbReference type="NCBI Taxonomy" id="53620"/>
    <lineage>
        <taxon>Eukaryota</taxon>
        <taxon>Metazoa</taxon>
        <taxon>Spiralia</taxon>
        <taxon>Lophotrochozoa</taxon>
        <taxon>Annelida</taxon>
        <taxon>Polychaeta</taxon>
        <taxon>Sedentaria</taxon>
        <taxon>Canalipalpata</taxon>
        <taxon>Terebellida</taxon>
        <taxon>Terebelliformia</taxon>
        <taxon>Alvinellidae</taxon>
        <taxon>Paralvinella</taxon>
    </lineage>
</organism>
<accession>A0AAD9IUA6</accession>
<keyword evidence="5 10" id="KW-0297">G-protein coupled receptor</keyword>
<evidence type="ECO:0000256" key="2">
    <source>
        <dbReference type="ARBA" id="ARBA00022475"/>
    </source>
</evidence>
<dbReference type="GO" id="GO:0005886">
    <property type="term" value="C:plasma membrane"/>
    <property type="evidence" value="ECO:0007669"/>
    <property type="project" value="UniProtKB-SubCell"/>
</dbReference>
<feature type="transmembrane region" description="Helical" evidence="11">
    <location>
        <begin position="288"/>
        <end position="309"/>
    </location>
</feature>
<dbReference type="GO" id="GO:0004930">
    <property type="term" value="F:G protein-coupled receptor activity"/>
    <property type="evidence" value="ECO:0007669"/>
    <property type="project" value="UniProtKB-KW"/>
</dbReference>
<keyword evidence="14" id="KW-1185">Reference proteome</keyword>
<evidence type="ECO:0000256" key="10">
    <source>
        <dbReference type="RuleBase" id="RU000688"/>
    </source>
</evidence>
<keyword evidence="7 10" id="KW-0675">Receptor</keyword>
<dbReference type="PROSITE" id="PS50262">
    <property type="entry name" value="G_PROTEIN_RECEP_F1_2"/>
    <property type="match status" value="1"/>
</dbReference>